<comment type="caution">
    <text evidence="1">The sequence shown here is derived from an EMBL/GenBank/DDBJ whole genome shotgun (WGS) entry which is preliminary data.</text>
</comment>
<evidence type="ECO:0000313" key="1">
    <source>
        <dbReference type="EMBL" id="CAK7936159.1"/>
    </source>
</evidence>
<reference evidence="1" key="1">
    <citation type="submission" date="2024-01" db="EMBL/GenBank/DDBJ databases">
        <authorList>
            <person name="Webb A."/>
        </authorList>
    </citation>
    <scope>NUCLEOTIDE SEQUENCE</scope>
    <source>
        <strain evidence="1">Pm1</strain>
    </source>
</reference>
<sequence length="43" mass="5067">MSKVKSKQWAEKLQLKAHMGLDQTTEALKRCSRTPEKRCRHRA</sequence>
<dbReference type="Proteomes" id="UP001162060">
    <property type="component" value="Unassembled WGS sequence"/>
</dbReference>
<protein>
    <submittedName>
        <fullName evidence="1">Uncharacterized protein</fullName>
    </submittedName>
</protein>
<dbReference type="AlphaFoldDB" id="A0AAV1UNF2"/>
<name>A0AAV1UNF2_9STRA</name>
<proteinExistence type="predicted"/>
<dbReference type="EMBL" id="CAKLBY020000223">
    <property type="protein sequence ID" value="CAK7936159.1"/>
    <property type="molecule type" value="Genomic_DNA"/>
</dbReference>
<gene>
    <name evidence="1" type="ORF">PM001_LOCUS21309</name>
</gene>
<organism evidence="1 2">
    <name type="scientific">Peronospora matthiolae</name>
    <dbReference type="NCBI Taxonomy" id="2874970"/>
    <lineage>
        <taxon>Eukaryota</taxon>
        <taxon>Sar</taxon>
        <taxon>Stramenopiles</taxon>
        <taxon>Oomycota</taxon>
        <taxon>Peronosporomycetes</taxon>
        <taxon>Peronosporales</taxon>
        <taxon>Peronosporaceae</taxon>
        <taxon>Peronospora</taxon>
    </lineage>
</organism>
<evidence type="ECO:0000313" key="2">
    <source>
        <dbReference type="Proteomes" id="UP001162060"/>
    </source>
</evidence>
<accession>A0AAV1UNF2</accession>